<accession>A0A6A0HET0</accession>
<dbReference type="InterPro" id="IPR035892">
    <property type="entry name" value="C2_domain_sf"/>
</dbReference>
<sequence>MICFPHAEVTVSKGSLLTRYIISCFSDSSTNIANLGALDPELYKTAGDVLPGDLPCYPHDHLGRVWYRLEYRDDCEKLLVTLLKVRNLPSRNTSSHHSCDPYVK</sequence>
<protein>
    <submittedName>
        <fullName evidence="1">Uncharacterized protein</fullName>
    </submittedName>
</protein>
<dbReference type="EMBL" id="JQDR03001623">
    <property type="protein sequence ID" value="KAA0203455.1"/>
    <property type="molecule type" value="Genomic_DNA"/>
</dbReference>
<reference evidence="1" key="3">
    <citation type="submission" date="2019-06" db="EMBL/GenBank/DDBJ databases">
        <authorList>
            <person name="Poynton C."/>
            <person name="Hasenbein S."/>
            <person name="Benoit J.B."/>
            <person name="Sepulveda M.S."/>
            <person name="Poelchau M.F."/>
            <person name="Murali S.C."/>
            <person name="Chen S."/>
            <person name="Glastad K.M."/>
            <person name="Werren J.H."/>
            <person name="Vineis J.H."/>
            <person name="Bowen J.L."/>
            <person name="Friedrich M."/>
            <person name="Jones J."/>
            <person name="Robertson H.M."/>
            <person name="Feyereisen R."/>
            <person name="Mechler-Hickson A."/>
            <person name="Mathers N."/>
            <person name="Lee C.E."/>
            <person name="Colbourne J.K."/>
            <person name="Biales A."/>
            <person name="Johnston J.S."/>
            <person name="Wellborn G.A."/>
            <person name="Rosendale A.J."/>
            <person name="Cridge A.G."/>
            <person name="Munoz-Torres M.C."/>
            <person name="Bain P.A."/>
            <person name="Manny A.R."/>
            <person name="Major K.M."/>
            <person name="Lambert F.N."/>
            <person name="Vulpe C.D."/>
            <person name="Tuck P."/>
            <person name="Blalock B.J."/>
            <person name="Lin Y.-Y."/>
            <person name="Smith M.E."/>
            <person name="Ochoa-Acuna H."/>
            <person name="Chen M.-J.M."/>
            <person name="Childers C.P."/>
            <person name="Qu J."/>
            <person name="Dugan S."/>
            <person name="Lee S.L."/>
            <person name="Chao H."/>
            <person name="Dinh H."/>
            <person name="Han Y."/>
            <person name="Doddapaneni H."/>
            <person name="Worley K.C."/>
            <person name="Muzny D.M."/>
            <person name="Gibbs R.A."/>
            <person name="Richards S."/>
        </authorList>
    </citation>
    <scope>NUCLEOTIDE SEQUENCE</scope>
    <source>
        <strain evidence="1">HAZT.00-mixed</strain>
        <tissue evidence="1">Whole organism</tissue>
    </source>
</reference>
<reference evidence="1" key="1">
    <citation type="submission" date="2014-08" db="EMBL/GenBank/DDBJ databases">
        <authorList>
            <person name="Murali S."/>
            <person name="Richards S."/>
            <person name="Bandaranaike D."/>
            <person name="Bellair M."/>
            <person name="Blankenburg K."/>
            <person name="Chao H."/>
            <person name="Dinh H."/>
            <person name="Doddapaneni H."/>
            <person name="Dugan-Rocha S."/>
            <person name="Elkadiri S."/>
            <person name="Gnanaolivu R."/>
            <person name="Hughes D."/>
            <person name="Lee S."/>
            <person name="Li M."/>
            <person name="Ming W."/>
            <person name="Munidasa M."/>
            <person name="Muniz J."/>
            <person name="Nguyen L."/>
            <person name="Osuji N."/>
            <person name="Pu L.-L."/>
            <person name="Puazo M."/>
            <person name="Skinner E."/>
            <person name="Qu C."/>
            <person name="Quiroz J."/>
            <person name="Raj R."/>
            <person name="Weissenberger G."/>
            <person name="Xin Y."/>
            <person name="Zou X."/>
            <person name="Han Y."/>
            <person name="Worley K."/>
            <person name="Muzny D."/>
            <person name="Gibbs R."/>
        </authorList>
    </citation>
    <scope>NUCLEOTIDE SEQUENCE</scope>
    <source>
        <strain evidence="1">HAZT.00-mixed</strain>
        <tissue evidence="1">Whole organism</tissue>
    </source>
</reference>
<gene>
    <name evidence="1" type="ORF">HAZT_HAZT003659</name>
</gene>
<comment type="caution">
    <text evidence="1">The sequence shown here is derived from an EMBL/GenBank/DDBJ whole genome shotgun (WGS) entry which is preliminary data.</text>
</comment>
<evidence type="ECO:0000313" key="1">
    <source>
        <dbReference type="EMBL" id="KAA0203455.1"/>
    </source>
</evidence>
<dbReference type="Gene3D" id="2.60.40.150">
    <property type="entry name" value="C2 domain"/>
    <property type="match status" value="1"/>
</dbReference>
<reference evidence="1" key="2">
    <citation type="journal article" date="2018" name="Environ. Sci. Technol.">
        <title>The Toxicogenome of Hyalella azteca: A Model for Sediment Ecotoxicology and Evolutionary Toxicology.</title>
        <authorList>
            <person name="Poynton H.C."/>
            <person name="Hasenbein S."/>
            <person name="Benoit J.B."/>
            <person name="Sepulveda M.S."/>
            <person name="Poelchau M.F."/>
            <person name="Hughes D.S.T."/>
            <person name="Murali S.C."/>
            <person name="Chen S."/>
            <person name="Glastad K.M."/>
            <person name="Goodisman M.A.D."/>
            <person name="Werren J.H."/>
            <person name="Vineis J.H."/>
            <person name="Bowen J.L."/>
            <person name="Friedrich M."/>
            <person name="Jones J."/>
            <person name="Robertson H.M."/>
            <person name="Feyereisen R."/>
            <person name="Mechler-Hickson A."/>
            <person name="Mathers N."/>
            <person name="Lee C.E."/>
            <person name="Colbourne J.K."/>
            <person name="Biales A."/>
            <person name="Johnston J.S."/>
            <person name="Wellborn G.A."/>
            <person name="Rosendale A.J."/>
            <person name="Cridge A.G."/>
            <person name="Munoz-Torres M.C."/>
            <person name="Bain P.A."/>
            <person name="Manny A.R."/>
            <person name="Major K.M."/>
            <person name="Lambert F.N."/>
            <person name="Vulpe C.D."/>
            <person name="Tuck P."/>
            <person name="Blalock B.J."/>
            <person name="Lin Y.Y."/>
            <person name="Smith M.E."/>
            <person name="Ochoa-Acuna H."/>
            <person name="Chen M.M."/>
            <person name="Childers C.P."/>
            <person name="Qu J."/>
            <person name="Dugan S."/>
            <person name="Lee S.L."/>
            <person name="Chao H."/>
            <person name="Dinh H."/>
            <person name="Han Y."/>
            <person name="Doddapaneni H."/>
            <person name="Worley K.C."/>
            <person name="Muzny D.M."/>
            <person name="Gibbs R.A."/>
            <person name="Richards S."/>
        </authorList>
    </citation>
    <scope>NUCLEOTIDE SEQUENCE</scope>
    <source>
        <strain evidence="1">HAZT.00-mixed</strain>
        <tissue evidence="1">Whole organism</tissue>
    </source>
</reference>
<name>A0A6A0HET0_HYAAZ</name>
<proteinExistence type="predicted"/>
<dbReference type="SUPFAM" id="SSF49562">
    <property type="entry name" value="C2 domain (Calcium/lipid-binding domain, CaLB)"/>
    <property type="match status" value="1"/>
</dbReference>
<dbReference type="AlphaFoldDB" id="A0A6A0HET0"/>
<dbReference type="Proteomes" id="UP000711488">
    <property type="component" value="Unassembled WGS sequence"/>
</dbReference>
<organism evidence="1">
    <name type="scientific">Hyalella azteca</name>
    <name type="common">Amphipod</name>
    <dbReference type="NCBI Taxonomy" id="294128"/>
    <lineage>
        <taxon>Eukaryota</taxon>
        <taxon>Metazoa</taxon>
        <taxon>Ecdysozoa</taxon>
        <taxon>Arthropoda</taxon>
        <taxon>Crustacea</taxon>
        <taxon>Multicrustacea</taxon>
        <taxon>Malacostraca</taxon>
        <taxon>Eumalacostraca</taxon>
        <taxon>Peracarida</taxon>
        <taxon>Amphipoda</taxon>
        <taxon>Senticaudata</taxon>
        <taxon>Talitrida</taxon>
        <taxon>Talitroidea</taxon>
        <taxon>Hyalellidae</taxon>
        <taxon>Hyalella</taxon>
    </lineage>
</organism>